<dbReference type="GO" id="GO:0016787">
    <property type="term" value="F:hydrolase activity"/>
    <property type="evidence" value="ECO:0007669"/>
    <property type="project" value="UniProtKB-KW"/>
</dbReference>
<evidence type="ECO:0000313" key="1">
    <source>
        <dbReference type="EMBL" id="ASQ47165.1"/>
    </source>
</evidence>
<dbReference type="Gene3D" id="3.40.630.40">
    <property type="entry name" value="Zn-dependent exopeptidases"/>
    <property type="match status" value="1"/>
</dbReference>
<dbReference type="Pfam" id="PF05013">
    <property type="entry name" value="FGase"/>
    <property type="match status" value="1"/>
</dbReference>
<gene>
    <name evidence="1" type="ORF">clem_13160</name>
</gene>
<name>A0A222P5V6_9GAMM</name>
<evidence type="ECO:0000313" key="2">
    <source>
        <dbReference type="Proteomes" id="UP000201728"/>
    </source>
</evidence>
<reference evidence="2" key="1">
    <citation type="submission" date="2016-07" db="EMBL/GenBank/DDBJ databases">
        <authorList>
            <person name="Florea S."/>
            <person name="Webb J.S."/>
            <person name="Jaromczyk J."/>
            <person name="Schardl C.L."/>
        </authorList>
    </citation>
    <scope>NUCLEOTIDE SEQUENCE [LARGE SCALE GENOMIC DNA]</scope>
    <source>
        <strain evidence="2">CDC-D5610</strain>
    </source>
</reference>
<keyword evidence="1" id="KW-0378">Hydrolase</keyword>
<keyword evidence="2" id="KW-1185">Reference proteome</keyword>
<protein>
    <submittedName>
        <fullName evidence="1">N-formylglutamate amidohydrolase</fullName>
    </submittedName>
</protein>
<dbReference type="SUPFAM" id="SSF53187">
    <property type="entry name" value="Zn-dependent exopeptidases"/>
    <property type="match status" value="1"/>
</dbReference>
<sequence length="242" mass="27588">MNTRILVLSCEHAVNTVPAAYQKYFIDHEALLNTHRGIDFGALAIARHLSKAFDCDLVQAKATRLLIDCNRRLTNPACFSEITAGLPKAEKQAIIEEYYLPFREHVISIISNYIALGYEVWHFSIHSFTPVMNDLPRNADIGFLYDPKRIKERMLARAWQSILKAETDQFRVRLNYPYLGITDGFTSFLRKQFDGAMYVGLEVENNQALMGNDHSLMQVAEALVLTLRPLLATPYNVLSAYK</sequence>
<accession>A0A222P5V6</accession>
<organism evidence="1 2">
    <name type="scientific">Legionella clemsonensis</name>
    <dbReference type="NCBI Taxonomy" id="1867846"/>
    <lineage>
        <taxon>Bacteria</taxon>
        <taxon>Pseudomonadati</taxon>
        <taxon>Pseudomonadota</taxon>
        <taxon>Gammaproteobacteria</taxon>
        <taxon>Legionellales</taxon>
        <taxon>Legionellaceae</taxon>
        <taxon>Legionella</taxon>
    </lineage>
</organism>
<dbReference type="KEGG" id="lcd:clem_13160"/>
<dbReference type="RefSeq" id="WP_094091933.1">
    <property type="nucleotide sequence ID" value="NZ_CP016397.1"/>
</dbReference>
<dbReference type="OrthoDB" id="9815326at2"/>
<proteinExistence type="predicted"/>
<dbReference type="AlphaFoldDB" id="A0A222P5V6"/>
<dbReference type="Proteomes" id="UP000201728">
    <property type="component" value="Chromosome"/>
</dbReference>
<dbReference type="InterPro" id="IPR007709">
    <property type="entry name" value="N-FG_amidohydro"/>
</dbReference>
<dbReference type="EMBL" id="CP016397">
    <property type="protein sequence ID" value="ASQ47165.1"/>
    <property type="molecule type" value="Genomic_DNA"/>
</dbReference>